<feature type="non-terminal residue" evidence="2">
    <location>
        <position position="1"/>
    </location>
</feature>
<dbReference type="AlphaFoldDB" id="A0AAV2HWD9"/>
<evidence type="ECO:0000313" key="2">
    <source>
        <dbReference type="EMBL" id="CAL1537765.1"/>
    </source>
</evidence>
<reference evidence="2 3" key="1">
    <citation type="submission" date="2024-04" db="EMBL/GenBank/DDBJ databases">
        <authorList>
            <consortium name="Genoscope - CEA"/>
            <person name="William W."/>
        </authorList>
    </citation>
    <scope>NUCLEOTIDE SEQUENCE [LARGE SCALE GENOMIC DNA]</scope>
</reference>
<keyword evidence="1" id="KW-1133">Transmembrane helix</keyword>
<feature type="non-terminal residue" evidence="2">
    <location>
        <position position="65"/>
    </location>
</feature>
<evidence type="ECO:0000313" key="3">
    <source>
        <dbReference type="Proteomes" id="UP001497497"/>
    </source>
</evidence>
<proteinExistence type="predicted"/>
<accession>A0AAV2HWD9</accession>
<sequence length="65" mass="7967">FPQRYNEEFSEVFRDWIWPALENMVELLLPLMAVSFCFFLTATTMIRRPVSREKDLELEMKKYFI</sequence>
<keyword evidence="1" id="KW-0472">Membrane</keyword>
<keyword evidence="1" id="KW-0812">Transmembrane</keyword>
<dbReference type="Proteomes" id="UP001497497">
    <property type="component" value="Unassembled WGS sequence"/>
</dbReference>
<protein>
    <submittedName>
        <fullName evidence="2">Uncharacterized protein</fullName>
    </submittedName>
</protein>
<name>A0AAV2HWD9_LYMST</name>
<feature type="transmembrane region" description="Helical" evidence="1">
    <location>
        <begin position="27"/>
        <end position="46"/>
    </location>
</feature>
<comment type="caution">
    <text evidence="2">The sequence shown here is derived from an EMBL/GenBank/DDBJ whole genome shotgun (WGS) entry which is preliminary data.</text>
</comment>
<keyword evidence="3" id="KW-1185">Reference proteome</keyword>
<dbReference type="EMBL" id="CAXITT010000274">
    <property type="protein sequence ID" value="CAL1537765.1"/>
    <property type="molecule type" value="Genomic_DNA"/>
</dbReference>
<gene>
    <name evidence="2" type="ORF">GSLYS_00011667001</name>
</gene>
<evidence type="ECO:0000256" key="1">
    <source>
        <dbReference type="SAM" id="Phobius"/>
    </source>
</evidence>
<organism evidence="2 3">
    <name type="scientific">Lymnaea stagnalis</name>
    <name type="common">Great pond snail</name>
    <name type="synonym">Helix stagnalis</name>
    <dbReference type="NCBI Taxonomy" id="6523"/>
    <lineage>
        <taxon>Eukaryota</taxon>
        <taxon>Metazoa</taxon>
        <taxon>Spiralia</taxon>
        <taxon>Lophotrochozoa</taxon>
        <taxon>Mollusca</taxon>
        <taxon>Gastropoda</taxon>
        <taxon>Heterobranchia</taxon>
        <taxon>Euthyneura</taxon>
        <taxon>Panpulmonata</taxon>
        <taxon>Hygrophila</taxon>
        <taxon>Lymnaeoidea</taxon>
        <taxon>Lymnaeidae</taxon>
        <taxon>Lymnaea</taxon>
    </lineage>
</organism>